<organism evidence="2 3">
    <name type="scientific">Sabulicella glaciei</name>
    <dbReference type="NCBI Taxonomy" id="2984948"/>
    <lineage>
        <taxon>Bacteria</taxon>
        <taxon>Pseudomonadati</taxon>
        <taxon>Pseudomonadota</taxon>
        <taxon>Alphaproteobacteria</taxon>
        <taxon>Acetobacterales</taxon>
        <taxon>Acetobacteraceae</taxon>
        <taxon>Sabulicella</taxon>
    </lineage>
</organism>
<dbReference type="Proteomes" id="UP001526430">
    <property type="component" value="Unassembled WGS sequence"/>
</dbReference>
<proteinExistence type="predicted"/>
<keyword evidence="1" id="KW-0812">Transmembrane</keyword>
<sequence>MRVVVALLLLLAAALGAFAWWGQYTVAGRTRYDEMDGLYPLGAGLLAGFLILAAAGVAWLAARQRKR</sequence>
<accession>A0ABT3P0V0</accession>
<evidence type="ECO:0000256" key="1">
    <source>
        <dbReference type="SAM" id="Phobius"/>
    </source>
</evidence>
<reference evidence="2 3" key="1">
    <citation type="submission" date="2022-10" db="EMBL/GenBank/DDBJ databases">
        <title>Roseococcus glaciei nov., sp. nov., isolated from glacier.</title>
        <authorList>
            <person name="Liu Q."/>
            <person name="Xin Y.-H."/>
        </authorList>
    </citation>
    <scope>NUCLEOTIDE SEQUENCE [LARGE SCALE GENOMIC DNA]</scope>
    <source>
        <strain evidence="2 3">MDT2-1-1</strain>
    </source>
</reference>
<keyword evidence="3" id="KW-1185">Reference proteome</keyword>
<comment type="caution">
    <text evidence="2">The sequence shown here is derived from an EMBL/GenBank/DDBJ whole genome shotgun (WGS) entry which is preliminary data.</text>
</comment>
<keyword evidence="1" id="KW-1133">Transmembrane helix</keyword>
<dbReference type="RefSeq" id="WP_301592225.1">
    <property type="nucleotide sequence ID" value="NZ_JAPFQI010000025.1"/>
</dbReference>
<evidence type="ECO:0008006" key="4">
    <source>
        <dbReference type="Google" id="ProtNLM"/>
    </source>
</evidence>
<name>A0ABT3P0V0_9PROT</name>
<evidence type="ECO:0000313" key="2">
    <source>
        <dbReference type="EMBL" id="MCW8088021.1"/>
    </source>
</evidence>
<keyword evidence="1" id="KW-0472">Membrane</keyword>
<feature type="transmembrane region" description="Helical" evidence="1">
    <location>
        <begin position="43"/>
        <end position="62"/>
    </location>
</feature>
<gene>
    <name evidence="2" type="ORF">OF850_20665</name>
</gene>
<protein>
    <recommendedName>
        <fullName evidence="4">DUF3955 domain-containing protein</fullName>
    </recommendedName>
</protein>
<dbReference type="EMBL" id="JAPFQI010000025">
    <property type="protein sequence ID" value="MCW8088021.1"/>
    <property type="molecule type" value="Genomic_DNA"/>
</dbReference>
<evidence type="ECO:0000313" key="3">
    <source>
        <dbReference type="Proteomes" id="UP001526430"/>
    </source>
</evidence>